<accession>A0AAW2GPP7</accession>
<keyword evidence="2" id="KW-1185">Reference proteome</keyword>
<reference evidence="1 2" key="1">
    <citation type="submission" date="2023-03" db="EMBL/GenBank/DDBJ databases">
        <title>High recombination rates correlate with genetic variation in Cardiocondyla obscurior ants.</title>
        <authorList>
            <person name="Errbii M."/>
        </authorList>
    </citation>
    <scope>NUCLEOTIDE SEQUENCE [LARGE SCALE GENOMIC DNA]</scope>
    <source>
        <strain evidence="1">Alpha-2009</strain>
        <tissue evidence="1">Whole body</tissue>
    </source>
</reference>
<name>A0AAW2GPP7_9HYME</name>
<proteinExistence type="predicted"/>
<gene>
    <name evidence="1" type="ORF">PUN28_004133</name>
</gene>
<organism evidence="1 2">
    <name type="scientific">Cardiocondyla obscurior</name>
    <dbReference type="NCBI Taxonomy" id="286306"/>
    <lineage>
        <taxon>Eukaryota</taxon>
        <taxon>Metazoa</taxon>
        <taxon>Ecdysozoa</taxon>
        <taxon>Arthropoda</taxon>
        <taxon>Hexapoda</taxon>
        <taxon>Insecta</taxon>
        <taxon>Pterygota</taxon>
        <taxon>Neoptera</taxon>
        <taxon>Endopterygota</taxon>
        <taxon>Hymenoptera</taxon>
        <taxon>Apocrita</taxon>
        <taxon>Aculeata</taxon>
        <taxon>Formicoidea</taxon>
        <taxon>Formicidae</taxon>
        <taxon>Myrmicinae</taxon>
        <taxon>Cardiocondyla</taxon>
    </lineage>
</organism>
<dbReference type="AlphaFoldDB" id="A0AAW2GPP7"/>
<protein>
    <submittedName>
        <fullName evidence="1">Uncharacterized protein</fullName>
    </submittedName>
</protein>
<evidence type="ECO:0000313" key="1">
    <source>
        <dbReference type="EMBL" id="KAL0129231.1"/>
    </source>
</evidence>
<dbReference type="EMBL" id="JADYXP020000003">
    <property type="protein sequence ID" value="KAL0129231.1"/>
    <property type="molecule type" value="Genomic_DNA"/>
</dbReference>
<dbReference type="Proteomes" id="UP001430953">
    <property type="component" value="Unassembled WGS sequence"/>
</dbReference>
<evidence type="ECO:0000313" key="2">
    <source>
        <dbReference type="Proteomes" id="UP001430953"/>
    </source>
</evidence>
<sequence length="162" mass="18994">MFLVSNQRFKLIIGKKLYFNPINTSNMSDNVLHRYAGIRERIGNRSAHGPTRRTEDECVNHLERIARDSDRTRQYTDTFLRILSLVGGFFSQTSSPYTAFYCYYTFKGVSGTKNICMPRDVKWERLTYNTKACVLKTWIPYENYLLHCLANYFPTVKLCVKC</sequence>
<comment type="caution">
    <text evidence="1">The sequence shown here is derived from an EMBL/GenBank/DDBJ whole genome shotgun (WGS) entry which is preliminary data.</text>
</comment>